<evidence type="ECO:0000313" key="2">
    <source>
        <dbReference type="Proteomes" id="UP001281147"/>
    </source>
</evidence>
<comment type="caution">
    <text evidence="1">The sequence shown here is derived from an EMBL/GenBank/DDBJ whole genome shotgun (WGS) entry which is preliminary data.</text>
</comment>
<accession>A0ACC3NPH1</accession>
<keyword evidence="2" id="KW-1185">Reference proteome</keyword>
<reference evidence="1" key="1">
    <citation type="submission" date="2023-07" db="EMBL/GenBank/DDBJ databases">
        <title>Black Yeasts Isolated from many extreme environments.</title>
        <authorList>
            <person name="Coleine C."/>
            <person name="Stajich J.E."/>
            <person name="Selbmann L."/>
        </authorList>
    </citation>
    <scope>NUCLEOTIDE SEQUENCE</scope>
    <source>
        <strain evidence="1">CCFEE 5714</strain>
    </source>
</reference>
<protein>
    <submittedName>
        <fullName evidence="1">Uncharacterized protein</fullName>
    </submittedName>
</protein>
<evidence type="ECO:0000313" key="1">
    <source>
        <dbReference type="EMBL" id="KAK3720806.1"/>
    </source>
</evidence>
<dbReference type="Proteomes" id="UP001281147">
    <property type="component" value="Unassembled WGS sequence"/>
</dbReference>
<gene>
    <name evidence="1" type="ORF">LTR37_003469</name>
</gene>
<sequence>MKLTTTLSLAFAALASAVPTDQTSSTGVARLATYDDLKAGPGISQINPASSTAPSTSFQPGVLGVTIAALKPQSGKNVAANSITGSILTGSPALTPAAPFKRFTLHSCFFGCVANTVSSVAGVPQQCTVAFTAYKSGSSVPFDTINQQFDPTGPVLSSLNKATFPESWAEVGKISVAIVQSTTTSTLTGLFIDNAQYTLY</sequence>
<proteinExistence type="predicted"/>
<organism evidence="1 2">
    <name type="scientific">Vermiconidia calcicola</name>
    <dbReference type="NCBI Taxonomy" id="1690605"/>
    <lineage>
        <taxon>Eukaryota</taxon>
        <taxon>Fungi</taxon>
        <taxon>Dikarya</taxon>
        <taxon>Ascomycota</taxon>
        <taxon>Pezizomycotina</taxon>
        <taxon>Dothideomycetes</taxon>
        <taxon>Dothideomycetidae</taxon>
        <taxon>Mycosphaerellales</taxon>
        <taxon>Extremaceae</taxon>
        <taxon>Vermiconidia</taxon>
    </lineage>
</organism>
<name>A0ACC3NPH1_9PEZI</name>
<dbReference type="EMBL" id="JAUTXU010000020">
    <property type="protein sequence ID" value="KAK3720806.1"/>
    <property type="molecule type" value="Genomic_DNA"/>
</dbReference>